<dbReference type="GO" id="GO:0003735">
    <property type="term" value="F:structural constituent of ribosome"/>
    <property type="evidence" value="ECO:0007669"/>
    <property type="project" value="InterPro"/>
</dbReference>
<dbReference type="Pfam" id="PF05046">
    <property type="entry name" value="Img2"/>
    <property type="match status" value="1"/>
</dbReference>
<keyword evidence="5" id="KW-0687">Ribonucleoprotein</keyword>
<dbReference type="EMBL" id="LXJU01000032">
    <property type="protein sequence ID" value="OGE48120.1"/>
    <property type="molecule type" value="Genomic_DNA"/>
</dbReference>
<dbReference type="PANTHER" id="PTHR13477:SF0">
    <property type="entry name" value="LARGE RIBOSOMAL SUBUNIT PROTEIN ML49"/>
    <property type="match status" value="1"/>
</dbReference>
<evidence type="ECO:0000256" key="3">
    <source>
        <dbReference type="ARBA" id="ARBA00022980"/>
    </source>
</evidence>
<dbReference type="STRING" id="1835702.A0A1F5L565"/>
<evidence type="ECO:0000256" key="2">
    <source>
        <dbReference type="ARBA" id="ARBA00005677"/>
    </source>
</evidence>
<dbReference type="InterPro" id="IPR007740">
    <property type="entry name" value="Ribosomal_mL49"/>
</dbReference>
<dbReference type="AlphaFoldDB" id="A0A1F5L565"/>
<evidence type="ECO:0000256" key="1">
    <source>
        <dbReference type="ARBA" id="ARBA00004173"/>
    </source>
</evidence>
<dbReference type="Gene3D" id="3.30.780.10">
    <property type="entry name" value="SUI1-like domain"/>
    <property type="match status" value="1"/>
</dbReference>
<comment type="similarity">
    <text evidence="2">Belongs to the mitochondrion-specific ribosomal protein mL49 family.</text>
</comment>
<evidence type="ECO:0000256" key="4">
    <source>
        <dbReference type="ARBA" id="ARBA00023128"/>
    </source>
</evidence>
<dbReference type="GeneID" id="34581307"/>
<reference evidence="8 9" key="1">
    <citation type="journal article" date="2016" name="Sci. Rep.">
        <title>Penicillium arizonense, a new, genome sequenced fungal species, reveals a high chemical diversity in secreted metabolites.</title>
        <authorList>
            <person name="Grijseels S."/>
            <person name="Nielsen J.C."/>
            <person name="Randelovic M."/>
            <person name="Nielsen J."/>
            <person name="Nielsen K.F."/>
            <person name="Workman M."/>
            <person name="Frisvad J.C."/>
        </authorList>
    </citation>
    <scope>NUCLEOTIDE SEQUENCE [LARGE SCALE GENOMIC DNA]</scope>
    <source>
        <strain evidence="8 9">CBS 141311</strain>
    </source>
</reference>
<evidence type="ECO:0000313" key="9">
    <source>
        <dbReference type="Proteomes" id="UP000177622"/>
    </source>
</evidence>
<comment type="caution">
    <text evidence="8">The sequence shown here is derived from an EMBL/GenBank/DDBJ whole genome shotgun (WGS) entry which is preliminary data.</text>
</comment>
<dbReference type="PANTHER" id="PTHR13477">
    <property type="entry name" value="MITOCHONDRIAL 39S RIBOSOMAL PROTEIN L49"/>
    <property type="match status" value="1"/>
</dbReference>
<dbReference type="FunFam" id="3.30.780.10:FF:000030">
    <property type="entry name" value="Mitochondrial large ribosomal subunit L49, putative"/>
    <property type="match status" value="1"/>
</dbReference>
<dbReference type="OrthoDB" id="19439at2759"/>
<protein>
    <recommendedName>
        <fullName evidence="6">Large ribosomal subunit protein mL49</fullName>
    </recommendedName>
</protein>
<dbReference type="GO" id="GO:0005762">
    <property type="term" value="C:mitochondrial large ribosomal subunit"/>
    <property type="evidence" value="ECO:0007669"/>
    <property type="project" value="TreeGrafter"/>
</dbReference>
<dbReference type="Proteomes" id="UP000177622">
    <property type="component" value="Unassembled WGS sequence"/>
</dbReference>
<gene>
    <name evidence="8" type="ORF">PENARI_c032G05367</name>
</gene>
<comment type="subcellular location">
    <subcellularLocation>
        <location evidence="1">Mitochondrion</location>
    </subcellularLocation>
</comment>
<dbReference type="GO" id="GO:0006412">
    <property type="term" value="P:translation"/>
    <property type="evidence" value="ECO:0007669"/>
    <property type="project" value="InterPro"/>
</dbReference>
<keyword evidence="4" id="KW-0496">Mitochondrion</keyword>
<organism evidence="8 9">
    <name type="scientific">Penicillium arizonense</name>
    <dbReference type="NCBI Taxonomy" id="1835702"/>
    <lineage>
        <taxon>Eukaryota</taxon>
        <taxon>Fungi</taxon>
        <taxon>Dikarya</taxon>
        <taxon>Ascomycota</taxon>
        <taxon>Pezizomycotina</taxon>
        <taxon>Eurotiomycetes</taxon>
        <taxon>Eurotiomycetidae</taxon>
        <taxon>Eurotiales</taxon>
        <taxon>Aspergillaceae</taxon>
        <taxon>Penicillium</taxon>
    </lineage>
</organism>
<sequence length="201" mass="21948">MASLLHLGPATSAMRKQATAIPLRVSSAQSVASVQTCSSFSTLCPQTRLSVSHSHPQISLSSAFKTSLPTCQSRTFLTQLRRQAQALKEQSPSAHATPVKPSKNPSPPLKLDNLPYFVRRSASNKLPVYTDTKAGGTKKLTKIQKTEGDLDQLRNDLACALGVVDGHKPNPDVAINRLTGHIVVKGWRKPEILKFLEERKF</sequence>
<evidence type="ECO:0000313" key="8">
    <source>
        <dbReference type="EMBL" id="OGE48120.1"/>
    </source>
</evidence>
<dbReference type="RefSeq" id="XP_022483576.1">
    <property type="nucleotide sequence ID" value="XM_022636573.1"/>
</dbReference>
<keyword evidence="3" id="KW-0689">Ribosomal protein</keyword>
<feature type="region of interest" description="Disordered" evidence="7">
    <location>
        <begin position="83"/>
        <end position="112"/>
    </location>
</feature>
<accession>A0A1F5L565</accession>
<proteinExistence type="inferred from homology"/>
<evidence type="ECO:0000256" key="5">
    <source>
        <dbReference type="ARBA" id="ARBA00023274"/>
    </source>
</evidence>
<feature type="compositionally biased region" description="Polar residues" evidence="7">
    <location>
        <begin position="83"/>
        <end position="94"/>
    </location>
</feature>
<name>A0A1F5L565_PENAI</name>
<evidence type="ECO:0000256" key="7">
    <source>
        <dbReference type="SAM" id="MobiDB-lite"/>
    </source>
</evidence>
<keyword evidence="9" id="KW-1185">Reference proteome</keyword>
<evidence type="ECO:0000256" key="6">
    <source>
        <dbReference type="ARBA" id="ARBA00035191"/>
    </source>
</evidence>